<name>A0AA89AZI1_9ASTE</name>
<feature type="compositionally biased region" description="Pro residues" evidence="1">
    <location>
        <begin position="45"/>
        <end position="57"/>
    </location>
</feature>
<dbReference type="Pfam" id="PF00687">
    <property type="entry name" value="Ribosomal_L1"/>
    <property type="match status" value="1"/>
</dbReference>
<dbReference type="SUPFAM" id="SSF56808">
    <property type="entry name" value="Ribosomal protein L1"/>
    <property type="match status" value="1"/>
</dbReference>
<sequence>MAALKLLLSQARRHCLTRPPSPNPSFLGFYRSFCSSPPDAESNPQTPPTEQPPPKPQPTLIQRVSYAVKANKPTPPPRKLDPPQNPEARNFTREELRFMKDLPSVSYNTKVAPLPEDIVADNVGVKSESKEEGLGDDVELERERRRIEADKNRAMRRMPRALEEESLNVPFPTLIKLDKKGDEVVYDLKEAIRLVKVNAKHEFETVEAHVRLTPQLLRSDLKVKGTAALPHCGGKARVAVFAEGAAADEAKAAGADVVGGQELLEEIQKKNEKVKGKKGKIKFDFDICIATPQFMSGKWEKVSKILRRMAPDEKDGTVTNDLSRAVREAKGKVSFKKDRTAIVHIGLGKVTLPEEALRDNVGAFVNALLLAKPRGLKKSKWCAVHVRLEPEISGLVPKVSANKLYTPIQMGPGYQVSIESLSIAADRYSSMQGPNESLKSFNSCLNTEKLLLDNLNLRLTFVTLTKGSPSETPLRFSHNKRPPKHDGPH</sequence>
<evidence type="ECO:0008006" key="4">
    <source>
        <dbReference type="Google" id="ProtNLM"/>
    </source>
</evidence>
<dbReference type="PANTHER" id="PTHR36427">
    <property type="entry name" value="54S RIBOSOMAL PROTEIN L1, MITOCHONDRIAL"/>
    <property type="match status" value="1"/>
</dbReference>
<reference evidence="2" key="1">
    <citation type="submission" date="2022-12" db="EMBL/GenBank/DDBJ databases">
        <title>Draft genome assemblies for two species of Escallonia (Escalloniales).</title>
        <authorList>
            <person name="Chanderbali A."/>
            <person name="Dervinis C."/>
            <person name="Anghel I."/>
            <person name="Soltis D."/>
            <person name="Soltis P."/>
            <person name="Zapata F."/>
        </authorList>
    </citation>
    <scope>NUCLEOTIDE SEQUENCE</scope>
    <source>
        <strain evidence="2">UCBG64.0493</strain>
        <tissue evidence="2">Leaf</tissue>
    </source>
</reference>
<accession>A0AA89AZI1</accession>
<dbReference type="EMBL" id="JAVXUP010001028">
    <property type="protein sequence ID" value="KAK3017041.1"/>
    <property type="molecule type" value="Genomic_DNA"/>
</dbReference>
<dbReference type="Gene3D" id="3.40.50.790">
    <property type="match status" value="1"/>
</dbReference>
<organism evidence="2 3">
    <name type="scientific">Escallonia herrerae</name>
    <dbReference type="NCBI Taxonomy" id="1293975"/>
    <lineage>
        <taxon>Eukaryota</taxon>
        <taxon>Viridiplantae</taxon>
        <taxon>Streptophyta</taxon>
        <taxon>Embryophyta</taxon>
        <taxon>Tracheophyta</taxon>
        <taxon>Spermatophyta</taxon>
        <taxon>Magnoliopsida</taxon>
        <taxon>eudicotyledons</taxon>
        <taxon>Gunneridae</taxon>
        <taxon>Pentapetalae</taxon>
        <taxon>asterids</taxon>
        <taxon>campanulids</taxon>
        <taxon>Escalloniales</taxon>
        <taxon>Escalloniaceae</taxon>
        <taxon>Escallonia</taxon>
    </lineage>
</organism>
<evidence type="ECO:0000313" key="3">
    <source>
        <dbReference type="Proteomes" id="UP001188597"/>
    </source>
</evidence>
<feature type="region of interest" description="Disordered" evidence="1">
    <location>
        <begin position="468"/>
        <end position="489"/>
    </location>
</feature>
<dbReference type="InterPro" id="IPR028364">
    <property type="entry name" value="Ribosomal_uL1/biogenesis"/>
</dbReference>
<proteinExistence type="predicted"/>
<dbReference type="Gene3D" id="3.30.190.20">
    <property type="match status" value="1"/>
</dbReference>
<feature type="region of interest" description="Disordered" evidence="1">
    <location>
        <begin position="17"/>
        <end position="87"/>
    </location>
</feature>
<dbReference type="InterPro" id="IPR023674">
    <property type="entry name" value="Ribosomal_uL1-like"/>
</dbReference>
<comment type="caution">
    <text evidence="2">The sequence shown here is derived from an EMBL/GenBank/DDBJ whole genome shotgun (WGS) entry which is preliminary data.</text>
</comment>
<keyword evidence="3" id="KW-1185">Reference proteome</keyword>
<dbReference type="PANTHER" id="PTHR36427:SF4">
    <property type="entry name" value="RIBOSOMAL PROTEIN L1P_L10E FAMILY"/>
    <property type="match status" value="1"/>
</dbReference>
<dbReference type="InterPro" id="IPR016095">
    <property type="entry name" value="Ribosomal_uL1_3-a/b-sand"/>
</dbReference>
<dbReference type="AlphaFoldDB" id="A0AA89AZI1"/>
<evidence type="ECO:0000256" key="1">
    <source>
        <dbReference type="SAM" id="MobiDB-lite"/>
    </source>
</evidence>
<dbReference type="Proteomes" id="UP001188597">
    <property type="component" value="Unassembled WGS sequence"/>
</dbReference>
<protein>
    <recommendedName>
        <fullName evidence="4">50S ribosomal protein L1</fullName>
    </recommendedName>
</protein>
<gene>
    <name evidence="2" type="ORF">RJ639_006253</name>
</gene>
<evidence type="ECO:0000313" key="2">
    <source>
        <dbReference type="EMBL" id="KAK3017041.1"/>
    </source>
</evidence>